<dbReference type="EMBL" id="JACCBX010000007">
    <property type="protein sequence ID" value="NYE06786.1"/>
    <property type="molecule type" value="Genomic_DNA"/>
</dbReference>
<reference evidence="2" key="2">
    <citation type="submission" date="2020-08" db="EMBL/GenBank/DDBJ databases">
        <title>The Agave Microbiome: Exploring the role of microbial communities in plant adaptations to desert environments.</title>
        <authorList>
            <person name="Partida-Martinez L.P."/>
        </authorList>
    </citation>
    <scope>NUCLEOTIDE SEQUENCE [LARGE SCALE GENOMIC DNA]</scope>
    <source>
        <strain evidence="2">AT2.8</strain>
    </source>
</reference>
<sequence>MKYTNEMEKGLLSAHGVCYEVYKRKLDVRMEVEKRRELDHLLCKQLYAHFDGKLHG</sequence>
<accession>A0A852TGA3</accession>
<dbReference type="Proteomes" id="UP000548423">
    <property type="component" value="Unassembled WGS sequence"/>
</dbReference>
<reference evidence="2" key="1">
    <citation type="submission" date="2020-07" db="EMBL/GenBank/DDBJ databases">
        <authorList>
            <person name="Partida-Martinez L."/>
            <person name="Huntemann M."/>
            <person name="Clum A."/>
            <person name="Wang J."/>
            <person name="Palaniappan K."/>
            <person name="Ritter S."/>
            <person name="Chen I.-M."/>
            <person name="Stamatis D."/>
            <person name="Reddy T."/>
            <person name="O'Malley R."/>
            <person name="Daum C."/>
            <person name="Shapiro N."/>
            <person name="Ivanova N."/>
            <person name="Kyrpides N."/>
            <person name="Woyke T."/>
        </authorList>
    </citation>
    <scope>NUCLEOTIDE SEQUENCE [LARGE SCALE GENOMIC DNA]</scope>
    <source>
        <strain evidence="2">AT2.8</strain>
    </source>
</reference>
<comment type="caution">
    <text evidence="1">The sequence shown here is derived from an EMBL/GenBank/DDBJ whole genome shotgun (WGS) entry which is preliminary data.</text>
</comment>
<dbReference type="Pfam" id="PF26149">
    <property type="entry name" value="YuzK"/>
    <property type="match status" value="1"/>
</dbReference>
<evidence type="ECO:0000313" key="2">
    <source>
        <dbReference type="Proteomes" id="UP000548423"/>
    </source>
</evidence>
<evidence type="ECO:0000313" key="1">
    <source>
        <dbReference type="EMBL" id="NYE06786.1"/>
    </source>
</evidence>
<organism evidence="1 2">
    <name type="scientific">Neobacillus niacini</name>
    <dbReference type="NCBI Taxonomy" id="86668"/>
    <lineage>
        <taxon>Bacteria</taxon>
        <taxon>Bacillati</taxon>
        <taxon>Bacillota</taxon>
        <taxon>Bacilli</taxon>
        <taxon>Bacillales</taxon>
        <taxon>Bacillaceae</taxon>
        <taxon>Neobacillus</taxon>
    </lineage>
</organism>
<protein>
    <submittedName>
        <fullName evidence="1">Uncharacterized protein</fullName>
    </submittedName>
</protein>
<proteinExistence type="predicted"/>
<gene>
    <name evidence="1" type="ORF">F4694_003566</name>
</gene>
<dbReference type="AlphaFoldDB" id="A0A852TGA3"/>
<name>A0A852TGA3_9BACI</name>
<dbReference type="InterPro" id="IPR058676">
    <property type="entry name" value="YuzK"/>
</dbReference>